<sequence length="279" mass="32692">MKHTHSILDAQNELVNWEQKLLSYEGNDFEKTYERWLHGAFDSLPEQWKDHVTSSIDQWIFHIYAIFHESSFQQDAKERILSSARAFDDQIQTFEDIKQLSLPKLKYIAEQETSRHGLYSIIQGGLIGTGRSIFSTMSIPATLITNIRVVQLLSYVYGNDLSSPYELMTSLKVFHAATLPKRYQGQAWEKLKDELHLQNGTRYFYNGDEKVITKEWLELGIQELVKILAVQLFQPKKEGKVPFLSMVLGISFQYKMSKKISEFAHKYYLYRYLLEQENK</sequence>
<comment type="caution">
    <text evidence="1">The sequence shown here is derived from an EMBL/GenBank/DDBJ whole genome shotgun (WGS) entry which is preliminary data.</text>
</comment>
<dbReference type="EMBL" id="BAAADJ010000023">
    <property type="protein sequence ID" value="GAA0333094.1"/>
    <property type="molecule type" value="Genomic_DNA"/>
</dbReference>
<organism evidence="1 2">
    <name type="scientific">Bacillus carboniphilus</name>
    <dbReference type="NCBI Taxonomy" id="86663"/>
    <lineage>
        <taxon>Bacteria</taxon>
        <taxon>Bacillati</taxon>
        <taxon>Bacillota</taxon>
        <taxon>Bacilli</taxon>
        <taxon>Bacillales</taxon>
        <taxon>Bacillaceae</taxon>
        <taxon>Bacillus</taxon>
    </lineage>
</organism>
<name>A0ABN0WCV4_9BACI</name>
<evidence type="ECO:0000313" key="2">
    <source>
        <dbReference type="Proteomes" id="UP001500782"/>
    </source>
</evidence>
<dbReference type="InterPro" id="IPR024787">
    <property type="entry name" value="EcsC"/>
</dbReference>
<protein>
    <submittedName>
        <fullName evidence="1">EcsC family protein</fullName>
    </submittedName>
</protein>
<keyword evidence="2" id="KW-1185">Reference proteome</keyword>
<gene>
    <name evidence="1" type="ORF">GCM10008967_24770</name>
</gene>
<dbReference type="Pfam" id="PF12787">
    <property type="entry name" value="EcsC"/>
    <property type="match status" value="1"/>
</dbReference>
<proteinExistence type="predicted"/>
<dbReference type="PANTHER" id="PTHR41260">
    <property type="entry name" value="PROTEIN ECSC"/>
    <property type="match status" value="1"/>
</dbReference>
<dbReference type="Proteomes" id="UP001500782">
    <property type="component" value="Unassembled WGS sequence"/>
</dbReference>
<dbReference type="RefSeq" id="WP_343799498.1">
    <property type="nucleotide sequence ID" value="NZ_BAAADJ010000023.1"/>
</dbReference>
<dbReference type="PANTHER" id="PTHR41260:SF1">
    <property type="entry name" value="PROTEIN ECSC"/>
    <property type="match status" value="1"/>
</dbReference>
<reference evidence="1 2" key="1">
    <citation type="journal article" date="2019" name="Int. J. Syst. Evol. Microbiol.">
        <title>The Global Catalogue of Microorganisms (GCM) 10K type strain sequencing project: providing services to taxonomists for standard genome sequencing and annotation.</title>
        <authorList>
            <consortium name="The Broad Institute Genomics Platform"/>
            <consortium name="The Broad Institute Genome Sequencing Center for Infectious Disease"/>
            <person name="Wu L."/>
            <person name="Ma J."/>
        </authorList>
    </citation>
    <scope>NUCLEOTIDE SEQUENCE [LARGE SCALE GENOMIC DNA]</scope>
    <source>
        <strain evidence="1 2">JCM 9731</strain>
    </source>
</reference>
<accession>A0ABN0WCV4</accession>
<evidence type="ECO:0000313" key="1">
    <source>
        <dbReference type="EMBL" id="GAA0333094.1"/>
    </source>
</evidence>